<dbReference type="EMBL" id="OMOF01000183">
    <property type="protein sequence ID" value="SPF42544.1"/>
    <property type="molecule type" value="Genomic_DNA"/>
</dbReference>
<proteinExistence type="predicted"/>
<gene>
    <name evidence="1" type="ORF">SBF1_2630002</name>
</gene>
<protein>
    <submittedName>
        <fullName evidence="1">CBS domain pair family protein</fullName>
    </submittedName>
</protein>
<reference evidence="2" key="1">
    <citation type="submission" date="2018-02" db="EMBL/GenBank/DDBJ databases">
        <authorList>
            <person name="Hausmann B."/>
        </authorList>
    </citation>
    <scope>NUCLEOTIDE SEQUENCE [LARGE SCALE GENOMIC DNA]</scope>
    <source>
        <strain evidence="2">Peat soil MAG SbF1</strain>
    </source>
</reference>
<dbReference type="Proteomes" id="UP000238916">
    <property type="component" value="Unassembled WGS sequence"/>
</dbReference>
<evidence type="ECO:0000313" key="1">
    <source>
        <dbReference type="EMBL" id="SPF42544.1"/>
    </source>
</evidence>
<dbReference type="Gene3D" id="3.10.580.10">
    <property type="entry name" value="CBS-domain"/>
    <property type="match status" value="1"/>
</dbReference>
<dbReference type="InterPro" id="IPR046342">
    <property type="entry name" value="CBS_dom_sf"/>
</dbReference>
<sequence>MKNTPGLTFKNTEKIHIDEIKRHTQNQPVYVNAQIENLVAQGVVQNFIPVVDDNGIFIGIVRRSELISYSANYINPFRHFMTAKIKGHFSRNPMIKSLCFSNEHEAVIFSGHREVFSTQFA</sequence>
<dbReference type="SUPFAM" id="SSF54631">
    <property type="entry name" value="CBS-domain pair"/>
    <property type="match status" value="1"/>
</dbReference>
<name>A0A2U3KSB4_9FIRM</name>
<dbReference type="AlphaFoldDB" id="A0A2U3KSB4"/>
<organism evidence="1 2">
    <name type="scientific">Candidatus Desulfosporosinus infrequens</name>
    <dbReference type="NCBI Taxonomy" id="2043169"/>
    <lineage>
        <taxon>Bacteria</taxon>
        <taxon>Bacillati</taxon>
        <taxon>Bacillota</taxon>
        <taxon>Clostridia</taxon>
        <taxon>Eubacteriales</taxon>
        <taxon>Desulfitobacteriaceae</taxon>
        <taxon>Desulfosporosinus</taxon>
    </lineage>
</organism>
<dbReference type="OrthoDB" id="384703at2"/>
<evidence type="ECO:0000313" key="2">
    <source>
        <dbReference type="Proteomes" id="UP000238916"/>
    </source>
</evidence>
<accession>A0A2U3KSB4</accession>